<gene>
    <name evidence="6" type="ORF">K435DRAFT_747217</name>
</gene>
<comment type="subcellular location">
    <subcellularLocation>
        <location evidence="5">Endoplasmic reticulum membrane</location>
        <topology evidence="5">Multi-pass membrane protein</topology>
    </subcellularLocation>
    <subcellularLocation>
        <location evidence="1">Membrane</location>
        <topology evidence="1">Multi-pass membrane protein</topology>
    </subcellularLocation>
</comment>
<keyword evidence="5" id="KW-0949">S-adenosyl-L-methionine</keyword>
<dbReference type="EMBL" id="ML179061">
    <property type="protein sequence ID" value="THV03996.1"/>
    <property type="molecule type" value="Genomic_DNA"/>
</dbReference>
<dbReference type="OrthoDB" id="422086at2759"/>
<evidence type="ECO:0000256" key="4">
    <source>
        <dbReference type="ARBA" id="ARBA00023136"/>
    </source>
</evidence>
<dbReference type="EC" id="2.1.1.100" evidence="5"/>
<dbReference type="Gene3D" id="1.20.120.1630">
    <property type="match status" value="1"/>
</dbReference>
<keyword evidence="5" id="KW-0808">Transferase</keyword>
<proteinExistence type="inferred from homology"/>
<evidence type="ECO:0000256" key="5">
    <source>
        <dbReference type="RuleBase" id="RU362022"/>
    </source>
</evidence>
<dbReference type="PANTHER" id="PTHR12714:SF9">
    <property type="entry name" value="PROTEIN-S-ISOPRENYLCYSTEINE O-METHYLTRANSFERASE"/>
    <property type="match status" value="1"/>
</dbReference>
<reference evidence="6 7" key="1">
    <citation type="journal article" date="2019" name="Nat. Ecol. Evol.">
        <title>Megaphylogeny resolves global patterns of mushroom evolution.</title>
        <authorList>
            <person name="Varga T."/>
            <person name="Krizsan K."/>
            <person name="Foldi C."/>
            <person name="Dima B."/>
            <person name="Sanchez-Garcia M."/>
            <person name="Sanchez-Ramirez S."/>
            <person name="Szollosi G.J."/>
            <person name="Szarkandi J.G."/>
            <person name="Papp V."/>
            <person name="Albert L."/>
            <person name="Andreopoulos W."/>
            <person name="Angelini C."/>
            <person name="Antonin V."/>
            <person name="Barry K.W."/>
            <person name="Bougher N.L."/>
            <person name="Buchanan P."/>
            <person name="Buyck B."/>
            <person name="Bense V."/>
            <person name="Catcheside P."/>
            <person name="Chovatia M."/>
            <person name="Cooper J."/>
            <person name="Damon W."/>
            <person name="Desjardin D."/>
            <person name="Finy P."/>
            <person name="Geml J."/>
            <person name="Haridas S."/>
            <person name="Hughes K."/>
            <person name="Justo A."/>
            <person name="Karasinski D."/>
            <person name="Kautmanova I."/>
            <person name="Kiss B."/>
            <person name="Kocsube S."/>
            <person name="Kotiranta H."/>
            <person name="LaButti K.M."/>
            <person name="Lechner B.E."/>
            <person name="Liimatainen K."/>
            <person name="Lipzen A."/>
            <person name="Lukacs Z."/>
            <person name="Mihaltcheva S."/>
            <person name="Morgado L.N."/>
            <person name="Niskanen T."/>
            <person name="Noordeloos M.E."/>
            <person name="Ohm R.A."/>
            <person name="Ortiz-Santana B."/>
            <person name="Ovrebo C."/>
            <person name="Racz N."/>
            <person name="Riley R."/>
            <person name="Savchenko A."/>
            <person name="Shiryaev A."/>
            <person name="Soop K."/>
            <person name="Spirin V."/>
            <person name="Szebenyi C."/>
            <person name="Tomsovsky M."/>
            <person name="Tulloss R.E."/>
            <person name="Uehling J."/>
            <person name="Grigoriev I.V."/>
            <person name="Vagvolgyi C."/>
            <person name="Papp T."/>
            <person name="Martin F.M."/>
            <person name="Miettinen O."/>
            <person name="Hibbett D.S."/>
            <person name="Nagy L.G."/>
        </authorList>
    </citation>
    <scope>NUCLEOTIDE SEQUENCE [LARGE SCALE GENOMIC DNA]</scope>
    <source>
        <strain evidence="6 7">CBS 962.96</strain>
    </source>
</reference>
<evidence type="ECO:0000313" key="7">
    <source>
        <dbReference type="Proteomes" id="UP000297245"/>
    </source>
</evidence>
<feature type="transmembrane region" description="Helical" evidence="5">
    <location>
        <begin position="158"/>
        <end position="179"/>
    </location>
</feature>
<feature type="transmembrane region" description="Helical" evidence="5">
    <location>
        <begin position="191"/>
        <end position="210"/>
    </location>
</feature>
<feature type="transmembrane region" description="Helical" evidence="5">
    <location>
        <begin position="43"/>
        <end position="68"/>
    </location>
</feature>
<evidence type="ECO:0000256" key="2">
    <source>
        <dbReference type="ARBA" id="ARBA00022692"/>
    </source>
</evidence>
<comment type="similarity">
    <text evidence="5">Belongs to the class VI-like SAM-binding methyltransferase superfamily. Isoprenylcysteine carboxyl methyltransferase family.</text>
</comment>
<protein>
    <recommendedName>
        <fullName evidence="5">Protein-S-isoprenylcysteine O-methyltransferase</fullName>
        <ecNumber evidence="5">2.1.1.100</ecNumber>
    </recommendedName>
</protein>
<dbReference type="PANTHER" id="PTHR12714">
    <property type="entry name" value="PROTEIN-S ISOPRENYLCYSTEINE O-METHYLTRANSFERASE"/>
    <property type="match status" value="1"/>
</dbReference>
<keyword evidence="7" id="KW-1185">Reference proteome</keyword>
<dbReference type="Pfam" id="PF04140">
    <property type="entry name" value="ICMT"/>
    <property type="match status" value="1"/>
</dbReference>
<dbReference type="GO" id="GO:0032259">
    <property type="term" value="P:methylation"/>
    <property type="evidence" value="ECO:0007669"/>
    <property type="project" value="UniProtKB-KW"/>
</dbReference>
<evidence type="ECO:0000256" key="1">
    <source>
        <dbReference type="ARBA" id="ARBA00004141"/>
    </source>
</evidence>
<sequence length="243" mass="28250">MAAFLPVVCLILAVPCVYICFVPPFVASKNEVVIKEFGFTRISYYVGLPNVAFQGSIYLLKAAIILLFQLQTSFRQSTDNFRFQQYASQLCLGHDPRPVLKASRIFYFGFACMMVATILRYETYRVMGRQFTFDVTIRGKDHKLITTGPYHYVRHPGYTGFFLVVVAGLIMLYGEGSWLRECGFMEMRIGQVVVALFMAWWTNVVVRLWGRMSQEDELLKEKFGEEWVKWREEVRYKLIPGLY</sequence>
<feature type="transmembrane region" description="Helical" evidence="5">
    <location>
        <begin position="105"/>
        <end position="121"/>
    </location>
</feature>
<dbReference type="AlphaFoldDB" id="A0A4V4HHU7"/>
<dbReference type="InterPro" id="IPR007269">
    <property type="entry name" value="ICMT_MeTrfase"/>
</dbReference>
<dbReference type="GO" id="GO:0005789">
    <property type="term" value="C:endoplasmic reticulum membrane"/>
    <property type="evidence" value="ECO:0007669"/>
    <property type="project" value="UniProtKB-SubCell"/>
</dbReference>
<keyword evidence="5" id="KW-0489">Methyltransferase</keyword>
<keyword evidence="2 5" id="KW-0812">Transmembrane</keyword>
<keyword evidence="4 5" id="KW-0472">Membrane</keyword>
<dbReference type="Proteomes" id="UP000297245">
    <property type="component" value="Unassembled WGS sequence"/>
</dbReference>
<evidence type="ECO:0000313" key="6">
    <source>
        <dbReference type="EMBL" id="THV03996.1"/>
    </source>
</evidence>
<keyword evidence="3 5" id="KW-1133">Transmembrane helix</keyword>
<name>A0A4V4HHU7_DENBC</name>
<organism evidence="6 7">
    <name type="scientific">Dendrothele bispora (strain CBS 962.96)</name>
    <dbReference type="NCBI Taxonomy" id="1314807"/>
    <lineage>
        <taxon>Eukaryota</taxon>
        <taxon>Fungi</taxon>
        <taxon>Dikarya</taxon>
        <taxon>Basidiomycota</taxon>
        <taxon>Agaricomycotina</taxon>
        <taxon>Agaricomycetes</taxon>
        <taxon>Agaricomycetidae</taxon>
        <taxon>Agaricales</taxon>
        <taxon>Agaricales incertae sedis</taxon>
        <taxon>Dendrothele</taxon>
    </lineage>
</organism>
<accession>A0A4V4HHU7</accession>
<keyword evidence="5" id="KW-0256">Endoplasmic reticulum</keyword>
<dbReference type="GO" id="GO:0004671">
    <property type="term" value="F:protein C-terminal S-isoprenylcysteine carboxyl O-methyltransferase activity"/>
    <property type="evidence" value="ECO:0007669"/>
    <property type="project" value="UniProtKB-EC"/>
</dbReference>
<comment type="catalytic activity">
    <reaction evidence="5">
        <text>[protein]-C-terminal S-[(2E,6E)-farnesyl]-L-cysteine + S-adenosyl-L-methionine = [protein]-C-terminal S-[(2E,6E)-farnesyl]-L-cysteine methyl ester + S-adenosyl-L-homocysteine</text>
        <dbReference type="Rhea" id="RHEA:21672"/>
        <dbReference type="Rhea" id="RHEA-COMP:12125"/>
        <dbReference type="Rhea" id="RHEA-COMP:12126"/>
        <dbReference type="ChEBI" id="CHEBI:57856"/>
        <dbReference type="ChEBI" id="CHEBI:59789"/>
        <dbReference type="ChEBI" id="CHEBI:90510"/>
        <dbReference type="ChEBI" id="CHEBI:90511"/>
        <dbReference type="EC" id="2.1.1.100"/>
    </reaction>
</comment>
<evidence type="ECO:0000256" key="3">
    <source>
        <dbReference type="ARBA" id="ARBA00022989"/>
    </source>
</evidence>